<keyword evidence="20 22" id="KW-0472">Membrane</keyword>
<keyword evidence="22 25" id="KW-0496">Mitochondrion</keyword>
<organism evidence="25">
    <name type="scientific">Friesea antarctica</name>
    <dbReference type="NCBI Taxonomy" id="2720488"/>
    <lineage>
        <taxon>Eukaryota</taxon>
        <taxon>Metazoa</taxon>
        <taxon>Ecdysozoa</taxon>
        <taxon>Arthropoda</taxon>
        <taxon>Hexapoda</taxon>
        <taxon>Collembola</taxon>
        <taxon>Poduromorpha</taxon>
        <taxon>Poduroidea</taxon>
        <taxon>Neanuridae</taxon>
        <taxon>Frieseinae</taxon>
        <taxon>Friesea</taxon>
    </lineage>
</organism>
<comment type="subcellular location">
    <subcellularLocation>
        <location evidence="3">Membrane</location>
        <topology evidence="3">Multi-pass membrane protein</topology>
    </subcellularLocation>
    <subcellularLocation>
        <location evidence="22">Mitochondrion inner membrane</location>
        <topology evidence="22">Multi-pass membrane protein</topology>
    </subcellularLocation>
</comment>
<keyword evidence="14" id="KW-0460">Magnesium</keyword>
<proteinExistence type="inferred from homology"/>
<evidence type="ECO:0000256" key="17">
    <source>
        <dbReference type="ARBA" id="ARBA00022989"/>
    </source>
</evidence>
<comment type="cofactor">
    <cofactor evidence="1">
        <name>Cu cation</name>
        <dbReference type="ChEBI" id="CHEBI:23378"/>
    </cofactor>
</comment>
<comment type="subunit">
    <text evidence="6">Component of the cytochrome c oxidase (complex IV, CIV), a multisubunit enzyme composed of a catalytic core of 3 subunits and several supernumerary subunits. The complex exists as a monomer or a dimer and forms supercomplexes (SCs) in the inner mitochondrial membrane with ubiquinol-cytochrome c oxidoreductase (cytochrome b-c1 complex, complex III, CIII).</text>
</comment>
<dbReference type="EC" id="7.1.1.9" evidence="7 22"/>
<comment type="similarity">
    <text evidence="5 22">Belongs to the heme-copper respiratory oxidase family.</text>
</comment>
<evidence type="ECO:0000256" key="21">
    <source>
        <dbReference type="ARBA" id="ARBA00049512"/>
    </source>
</evidence>
<evidence type="ECO:0000256" key="20">
    <source>
        <dbReference type="ARBA" id="ARBA00023136"/>
    </source>
</evidence>
<comment type="pathway">
    <text evidence="4 22">Energy metabolism; oxidative phosphorylation.</text>
</comment>
<evidence type="ECO:0000256" key="14">
    <source>
        <dbReference type="ARBA" id="ARBA00022842"/>
    </source>
</evidence>
<feature type="transmembrane region" description="Helical" evidence="23">
    <location>
        <begin position="376"/>
        <end position="399"/>
    </location>
</feature>
<dbReference type="Pfam" id="PF00115">
    <property type="entry name" value="COX1"/>
    <property type="match status" value="1"/>
</dbReference>
<keyword evidence="11 22" id="KW-0679">Respiratory chain</keyword>
<evidence type="ECO:0000256" key="2">
    <source>
        <dbReference type="ARBA" id="ARBA00001971"/>
    </source>
</evidence>
<feature type="transmembrane region" description="Helical" evidence="23">
    <location>
        <begin position="12"/>
        <end position="34"/>
    </location>
</feature>
<gene>
    <name evidence="25" type="primary">COX1</name>
</gene>
<keyword evidence="9 22" id="KW-0813">Transport</keyword>
<dbReference type="PROSITE" id="PS50855">
    <property type="entry name" value="COX1"/>
    <property type="match status" value="1"/>
</dbReference>
<evidence type="ECO:0000256" key="10">
    <source>
        <dbReference type="ARBA" id="ARBA00022617"/>
    </source>
</evidence>
<evidence type="ECO:0000256" key="12">
    <source>
        <dbReference type="ARBA" id="ARBA00022692"/>
    </source>
</evidence>
<dbReference type="GO" id="GO:0046872">
    <property type="term" value="F:metal ion binding"/>
    <property type="evidence" value="ECO:0007669"/>
    <property type="project" value="UniProtKB-KW"/>
</dbReference>
<feature type="transmembrane region" description="Helical" evidence="23">
    <location>
        <begin position="269"/>
        <end position="288"/>
    </location>
</feature>
<dbReference type="InterPro" id="IPR033944">
    <property type="entry name" value="Cyt_c_oxase_su1_dom"/>
</dbReference>
<feature type="transmembrane region" description="Helical" evidence="23">
    <location>
        <begin position="300"/>
        <end position="322"/>
    </location>
</feature>
<name>B2BSD9_9HEXA</name>
<dbReference type="RefSeq" id="YP_001798494.1">
    <property type="nucleotide sequence ID" value="NC_010535.1"/>
</dbReference>
<evidence type="ECO:0000313" key="25">
    <source>
        <dbReference type="EMBL" id="ABS57592.1"/>
    </source>
</evidence>
<evidence type="ECO:0000256" key="9">
    <source>
        <dbReference type="ARBA" id="ARBA00022448"/>
    </source>
</evidence>
<dbReference type="Gene3D" id="1.20.210.10">
    <property type="entry name" value="Cytochrome c oxidase-like, subunit I domain"/>
    <property type="match status" value="1"/>
</dbReference>
<evidence type="ECO:0000256" key="18">
    <source>
        <dbReference type="ARBA" id="ARBA00023004"/>
    </source>
</evidence>
<dbReference type="PRINTS" id="PR01165">
    <property type="entry name" value="CYCOXIDASEI"/>
</dbReference>
<dbReference type="CTD" id="4512"/>
<accession>B2BSD9</accession>
<comment type="catalytic activity">
    <reaction evidence="21">
        <text>4 Fe(II)-[cytochrome c] + O2 + 8 H(+)(in) = 4 Fe(III)-[cytochrome c] + 2 H2O + 4 H(+)(out)</text>
        <dbReference type="Rhea" id="RHEA:11436"/>
        <dbReference type="Rhea" id="RHEA-COMP:10350"/>
        <dbReference type="Rhea" id="RHEA-COMP:14399"/>
        <dbReference type="ChEBI" id="CHEBI:15377"/>
        <dbReference type="ChEBI" id="CHEBI:15378"/>
        <dbReference type="ChEBI" id="CHEBI:15379"/>
        <dbReference type="ChEBI" id="CHEBI:29033"/>
        <dbReference type="ChEBI" id="CHEBI:29034"/>
        <dbReference type="EC" id="7.1.1.9"/>
    </reaction>
    <physiologicalReaction direction="left-to-right" evidence="21">
        <dbReference type="Rhea" id="RHEA:11437"/>
    </physiologicalReaction>
</comment>
<dbReference type="PANTHER" id="PTHR10422">
    <property type="entry name" value="CYTOCHROME C OXIDASE SUBUNIT 1"/>
    <property type="match status" value="1"/>
</dbReference>
<feature type="transmembrane region" description="Helical" evidence="23">
    <location>
        <begin position="180"/>
        <end position="207"/>
    </location>
</feature>
<dbReference type="GeneID" id="6172335"/>
<evidence type="ECO:0000256" key="3">
    <source>
        <dbReference type="ARBA" id="ARBA00004141"/>
    </source>
</evidence>
<dbReference type="InterPro" id="IPR000883">
    <property type="entry name" value="Cyt_C_Oxase_1"/>
</dbReference>
<keyword evidence="10 22" id="KW-0349">Heme</keyword>
<dbReference type="GO" id="GO:0005743">
    <property type="term" value="C:mitochondrial inner membrane"/>
    <property type="evidence" value="ECO:0007669"/>
    <property type="project" value="UniProtKB-SubCell"/>
</dbReference>
<dbReference type="InterPro" id="IPR023616">
    <property type="entry name" value="Cyt_c_oxase-like_su1_dom"/>
</dbReference>
<dbReference type="GO" id="GO:0004129">
    <property type="term" value="F:cytochrome-c oxidase activity"/>
    <property type="evidence" value="ECO:0007669"/>
    <property type="project" value="UniProtKB-EC"/>
</dbReference>
<evidence type="ECO:0000256" key="11">
    <source>
        <dbReference type="ARBA" id="ARBA00022660"/>
    </source>
</evidence>
<evidence type="ECO:0000256" key="1">
    <source>
        <dbReference type="ARBA" id="ARBA00001935"/>
    </source>
</evidence>
<comment type="cofactor">
    <cofactor evidence="2">
        <name>heme</name>
        <dbReference type="ChEBI" id="CHEBI:30413"/>
    </cofactor>
</comment>
<dbReference type="SUPFAM" id="SSF81442">
    <property type="entry name" value="Cytochrome c oxidase subunit I-like"/>
    <property type="match status" value="1"/>
</dbReference>
<dbReference type="CDD" id="cd01663">
    <property type="entry name" value="Cyt_c_Oxidase_I"/>
    <property type="match status" value="1"/>
</dbReference>
<dbReference type="GO" id="GO:0015990">
    <property type="term" value="P:electron transport coupled proton transport"/>
    <property type="evidence" value="ECO:0007669"/>
    <property type="project" value="TreeGrafter"/>
</dbReference>
<evidence type="ECO:0000256" key="23">
    <source>
        <dbReference type="SAM" id="Phobius"/>
    </source>
</evidence>
<keyword evidence="18 22" id="KW-0408">Iron</keyword>
<evidence type="ECO:0000256" key="15">
    <source>
        <dbReference type="ARBA" id="ARBA00022967"/>
    </source>
</evidence>
<evidence type="ECO:0000256" key="8">
    <source>
        <dbReference type="ARBA" id="ARBA00015947"/>
    </source>
</evidence>
<evidence type="ECO:0000256" key="5">
    <source>
        <dbReference type="ARBA" id="ARBA00009578"/>
    </source>
</evidence>
<evidence type="ECO:0000256" key="19">
    <source>
        <dbReference type="ARBA" id="ARBA00023008"/>
    </source>
</evidence>
<protein>
    <recommendedName>
        <fullName evidence="8 22">Cytochrome c oxidase subunit 1</fullName>
        <ecNumber evidence="7 22">7.1.1.9</ecNumber>
    </recommendedName>
</protein>
<keyword evidence="16 22" id="KW-0249">Electron transport</keyword>
<reference evidence="25" key="1">
    <citation type="journal article" date="2007" name="BMC Evol. Biol.">
        <title>Phylogenetic analysis of mitochondrial protein coding genes confirms the reciprocal paraphyly of Hexapoda and Crustacea.</title>
        <authorList>
            <person name="Carapelli A."/>
            <person name="Lio P."/>
            <person name="Nardi F."/>
            <person name="van der Wath E."/>
            <person name="Frati F."/>
        </authorList>
    </citation>
    <scope>NUCLEOTIDE SEQUENCE</scope>
</reference>
<evidence type="ECO:0000256" key="16">
    <source>
        <dbReference type="ARBA" id="ARBA00022982"/>
    </source>
</evidence>
<sequence>MRWMFSTNHKDIGSMYFMFGAWASFTGTAFSVLIRLELGQPGSFIGDDQTYNVMVTAHAFIMIFFMVMPIMIGGFGNWLIPLMIGAPDMAFPRMNNMSFWLLPPSLTLLLAGGMVESGAGTGWTVYPPLSSNLAHAGSSVDLSIFSLHLAGASSILGAVNFITTIINMRTSGMTWDQMPLFVWSVFLTAILLLLSLPVLAGAITMLLTDRNLNTSFFDPAGGGDPILYQHLFWFFGHPEVYILILPGFGMISHIITFESGKTQTFGQLGMIYAMTAIGILGFIVWAHHMFTVGMDVDTRAYFTAATMIIAIPTGVKIFSWIATLQGSNLSATPTLMWAMGFVFLFSIGGLTGIVLANSSIDIILHDTYYVVAHFHYVLSMGAVFAIMGGIIHWFPLFTGTSMNPLWLKTQFIMMFLGVNITFFPQHFLGLNGMPRRYSDYPDSFSSWNSISTMGSYISLMAIILFIFIIWESLASDRPVMFNYFSNPNIEWVFNLPPSDHTYSELNSIHY</sequence>
<dbReference type="EMBL" id="EU016196">
    <property type="protein sequence ID" value="ABS57592.1"/>
    <property type="molecule type" value="Genomic_DNA"/>
</dbReference>
<dbReference type="GO" id="GO:0006123">
    <property type="term" value="P:mitochondrial electron transport, cytochrome c to oxygen"/>
    <property type="evidence" value="ECO:0007669"/>
    <property type="project" value="TreeGrafter"/>
</dbReference>
<evidence type="ECO:0000256" key="7">
    <source>
        <dbReference type="ARBA" id="ARBA00012949"/>
    </source>
</evidence>
<dbReference type="InterPro" id="IPR023615">
    <property type="entry name" value="Cyt_c_Oxase_su1_BS"/>
</dbReference>
<evidence type="ECO:0000256" key="13">
    <source>
        <dbReference type="ARBA" id="ARBA00022723"/>
    </source>
</evidence>
<keyword evidence="12 22" id="KW-0812">Transmembrane</keyword>
<feature type="transmembrane region" description="Helical" evidence="23">
    <location>
        <begin position="240"/>
        <end position="257"/>
    </location>
</feature>
<dbReference type="AlphaFoldDB" id="B2BSD9"/>
<dbReference type="InterPro" id="IPR036927">
    <property type="entry name" value="Cyt_c_oxase-like_su1_sf"/>
</dbReference>
<dbReference type="UniPathway" id="UPA00705"/>
<evidence type="ECO:0000256" key="4">
    <source>
        <dbReference type="ARBA" id="ARBA00004673"/>
    </source>
</evidence>
<keyword evidence="17 23" id="KW-1133">Transmembrane helix</keyword>
<evidence type="ECO:0000256" key="22">
    <source>
        <dbReference type="RuleBase" id="RU000369"/>
    </source>
</evidence>
<feature type="domain" description="Cytochrome oxidase subunit I profile" evidence="24">
    <location>
        <begin position="1"/>
        <end position="509"/>
    </location>
</feature>
<keyword evidence="19 22" id="KW-0186">Copper</keyword>
<comment type="function">
    <text evidence="22">Component of the cytochrome c oxidase, the last enzyme in the mitochondrial electron transport chain which drives oxidative phosphorylation. The respiratory chain contains 3 multisubunit complexes succinate dehydrogenase (complex II, CII), ubiquinol-cytochrome c oxidoreductase (cytochrome b-c1 complex, complex III, CIII) and cytochrome c oxidase (complex IV, CIV), that cooperate to transfer electrons derived from NADH and succinate to molecular oxygen, creating an electrochemical gradient over the inner membrane that drives transmembrane transport and the ATP synthase. Cytochrome c oxidase is the component of the respiratory chain that catalyzes the reduction of oxygen to water. Electrons originating from reduced cytochrome c in the intermembrane space (IMS) are transferred via the dinuclear copper A center (CU(A)) of subunit 2 and heme A of subunit 1 to the active site in subunit 1, a binuclear center (BNC) formed by heme A3 and copper B (CU(B)). The BNC reduces molecular oxygen to 2 water molecules using 4 electrons from cytochrome c in the IMS and 4 protons from the mitochondrial matrix.</text>
</comment>
<dbReference type="GO" id="GO:0020037">
    <property type="term" value="F:heme binding"/>
    <property type="evidence" value="ECO:0007669"/>
    <property type="project" value="InterPro"/>
</dbReference>
<dbReference type="FunFam" id="1.20.210.10:FF:000001">
    <property type="entry name" value="Cytochrome c oxidase subunit 1"/>
    <property type="match status" value="1"/>
</dbReference>
<geneLocation type="mitochondrion" evidence="25"/>
<evidence type="ECO:0000256" key="6">
    <source>
        <dbReference type="ARBA" id="ARBA00011164"/>
    </source>
</evidence>
<feature type="transmembrane region" description="Helical" evidence="23">
    <location>
        <begin position="145"/>
        <end position="168"/>
    </location>
</feature>
<keyword evidence="13 22" id="KW-0479">Metal-binding</keyword>
<evidence type="ECO:0000259" key="24">
    <source>
        <dbReference type="PROSITE" id="PS50855"/>
    </source>
</evidence>
<feature type="transmembrane region" description="Helical" evidence="23">
    <location>
        <begin position="334"/>
        <end position="356"/>
    </location>
</feature>
<feature type="transmembrane region" description="Helical" evidence="23">
    <location>
        <begin position="54"/>
        <end position="80"/>
    </location>
</feature>
<keyword evidence="22" id="KW-0999">Mitochondrion inner membrane</keyword>
<feature type="transmembrane region" description="Helical" evidence="23">
    <location>
        <begin position="450"/>
        <end position="470"/>
    </location>
</feature>
<dbReference type="GO" id="GO:0045277">
    <property type="term" value="C:respiratory chain complex IV"/>
    <property type="evidence" value="ECO:0007669"/>
    <property type="project" value="InterPro"/>
</dbReference>
<dbReference type="PROSITE" id="PS00077">
    <property type="entry name" value="COX1_CUB"/>
    <property type="match status" value="1"/>
</dbReference>
<feature type="transmembrane region" description="Helical" evidence="23">
    <location>
        <begin position="411"/>
        <end position="430"/>
    </location>
</feature>
<keyword evidence="15" id="KW-1278">Translocase</keyword>
<feature type="transmembrane region" description="Helical" evidence="23">
    <location>
        <begin position="101"/>
        <end position="125"/>
    </location>
</feature>
<dbReference type="PANTHER" id="PTHR10422:SF18">
    <property type="entry name" value="CYTOCHROME C OXIDASE SUBUNIT 1"/>
    <property type="match status" value="1"/>
</dbReference>